<feature type="domain" description="Response regulatory" evidence="4">
    <location>
        <begin position="209"/>
        <end position="324"/>
    </location>
</feature>
<evidence type="ECO:0000256" key="3">
    <source>
        <dbReference type="SAM" id="Phobius"/>
    </source>
</evidence>
<dbReference type="PANTHER" id="PTHR43228">
    <property type="entry name" value="TWO-COMPONENT RESPONSE REGULATOR"/>
    <property type="match status" value="1"/>
</dbReference>
<feature type="region of interest" description="Disordered" evidence="2">
    <location>
        <begin position="29"/>
        <end position="200"/>
    </location>
</feature>
<accession>A0A6A7RXG6</accession>
<dbReference type="AlphaFoldDB" id="A0A6A7RXG6"/>
<feature type="transmembrane region" description="Helical" evidence="3">
    <location>
        <begin position="6"/>
        <end position="24"/>
    </location>
</feature>
<feature type="compositionally biased region" description="Low complexity" evidence="2">
    <location>
        <begin position="188"/>
        <end position="200"/>
    </location>
</feature>
<dbReference type="PANTHER" id="PTHR43228:SF1">
    <property type="entry name" value="TWO-COMPONENT RESPONSE REGULATOR ARR22"/>
    <property type="match status" value="1"/>
</dbReference>
<feature type="compositionally biased region" description="Basic and acidic residues" evidence="2">
    <location>
        <begin position="137"/>
        <end position="187"/>
    </location>
</feature>
<dbReference type="Proteomes" id="UP000342300">
    <property type="component" value="Unassembled WGS sequence"/>
</dbReference>
<gene>
    <name evidence="5" type="ORF">CRU78_17365</name>
</gene>
<dbReference type="Gene3D" id="3.40.50.2300">
    <property type="match status" value="1"/>
</dbReference>
<reference evidence="5 6" key="1">
    <citation type="submission" date="2017-09" db="EMBL/GenBank/DDBJ databases">
        <title>Metagenomic Analysis Reveals Denitrifying Candidatus Accumulibacter and Flanking Population as a Source of N2O.</title>
        <authorList>
            <person name="Gao H."/>
            <person name="Mao Y."/>
            <person name="Zhao X."/>
            <person name="Liu W.-T."/>
            <person name="Zhang T."/>
            <person name="Wells G."/>
        </authorList>
    </citation>
    <scope>NUCLEOTIDE SEQUENCE [LARGE SCALE GENOMIC DNA]</scope>
    <source>
        <strain evidence="5">CANDO_2_IC</strain>
    </source>
</reference>
<evidence type="ECO:0000259" key="4">
    <source>
        <dbReference type="PROSITE" id="PS50110"/>
    </source>
</evidence>
<keyword evidence="1" id="KW-0597">Phosphoprotein</keyword>
<dbReference type="SUPFAM" id="SSF52172">
    <property type="entry name" value="CheY-like"/>
    <property type="match status" value="1"/>
</dbReference>
<evidence type="ECO:0000313" key="5">
    <source>
        <dbReference type="EMBL" id="MQM32173.1"/>
    </source>
</evidence>
<keyword evidence="3" id="KW-0472">Membrane</keyword>
<protein>
    <recommendedName>
        <fullName evidence="4">Response regulatory domain-containing protein</fullName>
    </recommendedName>
</protein>
<dbReference type="InterPro" id="IPR011006">
    <property type="entry name" value="CheY-like_superfamily"/>
</dbReference>
<dbReference type="Pfam" id="PF00072">
    <property type="entry name" value="Response_reg"/>
    <property type="match status" value="1"/>
</dbReference>
<sequence>MSTNESLLLIAAGIGVAFFAWRSFNTRRSANEQAERTAIEDAARAEAERKAAEEAARAEAERKAAEEAARAEAERKAAEEAARAETERKAAEEAARAEAERKAAAEAARAEAERKAAAEAARAEAERKAAREAAQAEADRRAVEEAQRLEDEERLAVDQAIARETERQASEESTRRAAERKAAEDARQLAAASTATVAPAKAKTPEETVVMVADDSKVVRVKTGRLLGAQHYQVVMAEDGLDAARQIESALPDVLITDVDMPGMSGLQLTRQLRANAATAGLPIIMVTSDSEQLRGEAHAAGVNVLLGKPYPEAQLLAHIQSLLGEQSGA</sequence>
<evidence type="ECO:0000256" key="1">
    <source>
        <dbReference type="PROSITE-ProRule" id="PRU00169"/>
    </source>
</evidence>
<dbReference type="SMART" id="SM00448">
    <property type="entry name" value="REC"/>
    <property type="match status" value="1"/>
</dbReference>
<feature type="modified residue" description="4-aspartylphosphate" evidence="1">
    <location>
        <position position="258"/>
    </location>
</feature>
<dbReference type="InterPro" id="IPR052048">
    <property type="entry name" value="ST_Response_Regulator"/>
</dbReference>
<proteinExistence type="predicted"/>
<evidence type="ECO:0000256" key="2">
    <source>
        <dbReference type="SAM" id="MobiDB-lite"/>
    </source>
</evidence>
<organism evidence="5 6">
    <name type="scientific">Candidatus Accumulibacter phosphatis</name>
    <dbReference type="NCBI Taxonomy" id="327160"/>
    <lineage>
        <taxon>Bacteria</taxon>
        <taxon>Pseudomonadati</taxon>
        <taxon>Pseudomonadota</taxon>
        <taxon>Betaproteobacteria</taxon>
        <taxon>Candidatus Accumulibacter</taxon>
    </lineage>
</organism>
<dbReference type="PROSITE" id="PS50110">
    <property type="entry name" value="RESPONSE_REGULATORY"/>
    <property type="match status" value="1"/>
</dbReference>
<comment type="caution">
    <text evidence="5">The sequence shown here is derived from an EMBL/GenBank/DDBJ whole genome shotgun (WGS) entry which is preliminary data.</text>
</comment>
<evidence type="ECO:0000313" key="6">
    <source>
        <dbReference type="Proteomes" id="UP000342300"/>
    </source>
</evidence>
<name>A0A6A7RXG6_9PROT</name>
<dbReference type="EMBL" id="PDHS01000457">
    <property type="protein sequence ID" value="MQM32173.1"/>
    <property type="molecule type" value="Genomic_DNA"/>
</dbReference>
<dbReference type="GO" id="GO:0000160">
    <property type="term" value="P:phosphorelay signal transduction system"/>
    <property type="evidence" value="ECO:0007669"/>
    <property type="project" value="InterPro"/>
</dbReference>
<feature type="compositionally biased region" description="Basic and acidic residues" evidence="2">
    <location>
        <begin position="29"/>
        <end position="131"/>
    </location>
</feature>
<keyword evidence="3" id="KW-0812">Transmembrane</keyword>
<keyword evidence="3" id="KW-1133">Transmembrane helix</keyword>
<dbReference type="InterPro" id="IPR001789">
    <property type="entry name" value="Sig_transdc_resp-reg_receiver"/>
</dbReference>